<dbReference type="AlphaFoldDB" id="A0A3D8T175"/>
<evidence type="ECO:0000256" key="2">
    <source>
        <dbReference type="SAM" id="MobiDB-lite"/>
    </source>
</evidence>
<evidence type="ECO:0000259" key="3">
    <source>
        <dbReference type="SMART" id="SM00960"/>
    </source>
</evidence>
<feature type="domain" description="Roadblock/LAMTOR2" evidence="3">
    <location>
        <begin position="15"/>
        <end position="126"/>
    </location>
</feature>
<dbReference type="SUPFAM" id="SSF103196">
    <property type="entry name" value="Roadblock/LC7 domain"/>
    <property type="match status" value="1"/>
</dbReference>
<dbReference type="Proteomes" id="UP000256328">
    <property type="component" value="Unassembled WGS sequence"/>
</dbReference>
<feature type="region of interest" description="Disordered" evidence="2">
    <location>
        <begin position="42"/>
        <end position="71"/>
    </location>
</feature>
<dbReference type="EMBL" id="PDLN01000002">
    <property type="protein sequence ID" value="RDW92327.1"/>
    <property type="molecule type" value="Genomic_DNA"/>
</dbReference>
<keyword evidence="5" id="KW-1185">Reference proteome</keyword>
<comment type="caution">
    <text evidence="4">The sequence shown here is derived from an EMBL/GenBank/DDBJ whole genome shotgun (WGS) entry which is preliminary data.</text>
</comment>
<protein>
    <recommendedName>
        <fullName evidence="3">Roadblock/LAMTOR2 domain-containing protein</fullName>
    </recommendedName>
</protein>
<sequence>MQVNPLKSDGTTTVLEEHLQRLGSKSGVVATVVVDTPTGAIIKSQGELPPSHGSRTRIGADEETASGTQSEGIEELASMVWNFVKTAGGLVQGLDSEDELKLLRLRTKKYELVIVPDPKFLLIVVHNTPAA</sequence>
<comment type="similarity">
    <text evidence="1">Belongs to the GAMAD family.</text>
</comment>
<evidence type="ECO:0000313" key="4">
    <source>
        <dbReference type="EMBL" id="RDW92327.1"/>
    </source>
</evidence>
<evidence type="ECO:0000256" key="1">
    <source>
        <dbReference type="ARBA" id="ARBA00007191"/>
    </source>
</evidence>
<evidence type="ECO:0000313" key="5">
    <source>
        <dbReference type="Proteomes" id="UP000256328"/>
    </source>
</evidence>
<organism evidence="4 5">
    <name type="scientific">Coleophoma crateriformis</name>
    <dbReference type="NCBI Taxonomy" id="565419"/>
    <lineage>
        <taxon>Eukaryota</taxon>
        <taxon>Fungi</taxon>
        <taxon>Dikarya</taxon>
        <taxon>Ascomycota</taxon>
        <taxon>Pezizomycotina</taxon>
        <taxon>Leotiomycetes</taxon>
        <taxon>Helotiales</taxon>
        <taxon>Dermateaceae</taxon>
        <taxon>Coleophoma</taxon>
    </lineage>
</organism>
<accession>A0A3D8T175</accession>
<dbReference type="OrthoDB" id="9985637at2759"/>
<dbReference type="InterPro" id="IPR004942">
    <property type="entry name" value="Roadblock/LAMTOR2_dom"/>
</dbReference>
<proteinExistence type="inferred from homology"/>
<dbReference type="SMART" id="SM00960">
    <property type="entry name" value="Robl_LC7"/>
    <property type="match status" value="1"/>
</dbReference>
<gene>
    <name evidence="4" type="ORF">BP5796_01721</name>
</gene>
<dbReference type="PANTHER" id="PTHR10779">
    <property type="entry name" value="DYNEIN LIGHT CHAIN ROADBLOCK"/>
    <property type="match status" value="1"/>
</dbReference>
<reference evidence="4 5" key="1">
    <citation type="journal article" date="2018" name="IMA Fungus">
        <title>IMA Genome-F 9: Draft genome sequence of Annulohypoxylon stygium, Aspergillus mulundensis, Berkeleyomyces basicola (syn. Thielaviopsis basicola), Ceratocystis smalleyi, two Cercospora beticola strains, Coleophoma cylindrospora, Fusarium fracticaudum, Phialophora cf. hyalina, and Morchella septimelata.</title>
        <authorList>
            <person name="Wingfield B.D."/>
            <person name="Bills G.F."/>
            <person name="Dong Y."/>
            <person name="Huang W."/>
            <person name="Nel W.J."/>
            <person name="Swalarsk-Parry B.S."/>
            <person name="Vaghefi N."/>
            <person name="Wilken P.M."/>
            <person name="An Z."/>
            <person name="de Beer Z.W."/>
            <person name="De Vos L."/>
            <person name="Chen L."/>
            <person name="Duong T.A."/>
            <person name="Gao Y."/>
            <person name="Hammerbacher A."/>
            <person name="Kikkert J.R."/>
            <person name="Li Y."/>
            <person name="Li H."/>
            <person name="Li K."/>
            <person name="Li Q."/>
            <person name="Liu X."/>
            <person name="Ma X."/>
            <person name="Naidoo K."/>
            <person name="Pethybridge S.J."/>
            <person name="Sun J."/>
            <person name="Steenkamp E.T."/>
            <person name="van der Nest M.A."/>
            <person name="van Wyk S."/>
            <person name="Wingfield M.J."/>
            <person name="Xiong C."/>
            <person name="Yue Q."/>
            <person name="Zhang X."/>
        </authorList>
    </citation>
    <scope>NUCLEOTIDE SEQUENCE [LARGE SCALE GENOMIC DNA]</scope>
    <source>
        <strain evidence="4 5">BP5796</strain>
    </source>
</reference>
<name>A0A3D8T175_9HELO</name>
<dbReference type="Gene3D" id="3.30.450.30">
    <property type="entry name" value="Dynein light chain 2a, cytoplasmic"/>
    <property type="match status" value="1"/>
</dbReference>